<dbReference type="GeneID" id="26637958"/>
<reference evidence="1 2" key="1">
    <citation type="journal article" date="2015" name="Plant Pathol. J.">
        <title>Isolation and Genomic Characterization of the T4-Like Bacteriophage PM2 Infecting Pectobacterium carotovorum subsp. carotovorum.</title>
        <authorList>
            <person name="Lim J.A."/>
            <person name="Lee D.H."/>
            <person name="Heu S."/>
        </authorList>
    </citation>
    <scope>NUCLEOTIDE SEQUENCE [LARGE SCALE GENOMIC DNA]</scope>
</reference>
<evidence type="ECO:0000313" key="2">
    <source>
        <dbReference type="Proteomes" id="UP000030739"/>
    </source>
</evidence>
<dbReference type="Proteomes" id="UP000030739">
    <property type="component" value="Segment"/>
</dbReference>
<keyword evidence="2" id="KW-1185">Reference proteome</keyword>
<dbReference type="EMBL" id="KF835987">
    <property type="protein sequence ID" value="AHY25027.1"/>
    <property type="molecule type" value="Genomic_DNA"/>
</dbReference>
<organism evidence="1 2">
    <name type="scientific">Pectobacterium bacteriophage PM2</name>
    <dbReference type="NCBI Taxonomy" id="1429794"/>
    <lineage>
        <taxon>Viruses</taxon>
        <taxon>Duplodnaviria</taxon>
        <taxon>Heunggongvirae</taxon>
        <taxon>Uroviricota</taxon>
        <taxon>Caudoviricetes</taxon>
        <taxon>Pantevenvirales</taxon>
        <taxon>Straboviridae</taxon>
        <taxon>Tevenvirinae</taxon>
        <taxon>Mosugukvirus</taxon>
        <taxon>Mosugukvirus pm2</taxon>
    </lineage>
</organism>
<name>A0A0A0Q3C9_9CAUD</name>
<dbReference type="RefSeq" id="YP_009211486.1">
    <property type="nucleotide sequence ID" value="NC_028940.1"/>
</dbReference>
<accession>A0A0A0Q3C9</accession>
<sequence length="68" mass="7714">MIVQKKFKRLKNNAGFTLNSSDGPLALKISKTHYVLLLPYGVGSSPIKASKEELVWADTEQIKPWWKL</sequence>
<dbReference type="KEGG" id="vg:26637958"/>
<proteinExistence type="predicted"/>
<protein>
    <submittedName>
        <fullName evidence="1">Uncharacterized protein</fullName>
    </submittedName>
</protein>
<gene>
    <name evidence="1" type="ORF">PM2_065</name>
</gene>
<dbReference type="OrthoDB" id="22437at10239"/>
<evidence type="ECO:0000313" key="1">
    <source>
        <dbReference type="EMBL" id="AHY25027.1"/>
    </source>
</evidence>